<evidence type="ECO:0000256" key="7">
    <source>
        <dbReference type="ARBA" id="ARBA00033478"/>
    </source>
</evidence>
<reference evidence="14" key="3">
    <citation type="submission" date="2015-04" db="UniProtKB">
        <authorList>
            <consortium name="EnsemblPlants"/>
        </authorList>
    </citation>
    <scope>IDENTIFICATION</scope>
    <source>
        <strain evidence="14">cv. Jemalong A17</strain>
    </source>
</reference>
<feature type="region of interest" description="Disordered" evidence="11">
    <location>
        <begin position="149"/>
        <end position="179"/>
    </location>
</feature>
<dbReference type="Pfam" id="PF00155">
    <property type="entry name" value="Aminotran_1_2"/>
    <property type="match status" value="1"/>
</dbReference>
<dbReference type="GO" id="GO:0008483">
    <property type="term" value="F:transaminase activity"/>
    <property type="evidence" value="ECO:0007669"/>
    <property type="project" value="UniProtKB-KW"/>
</dbReference>
<sequence length="203" mass="22280">MAAGMAWHAKLSWLAKNPGVAGFKRDGKSKFRELALFQDYHGLPSFKKALVDFMAEIRGNKVTFDPNHAGATSTNETLMLCLAEQGEAFLLPSPYYPGVDMLFLLSMLVFCNSITSFVATSSVCILSIPLKVFSWKSMLALCSHETNAAPKNKSDLVSDDEHGEQLGRPQENVLKEKEASSYCSSKEEGIKLKLRAVGYCSGE</sequence>
<evidence type="ECO:0000313" key="15">
    <source>
        <dbReference type="Proteomes" id="UP000002051"/>
    </source>
</evidence>
<evidence type="ECO:0000256" key="1">
    <source>
        <dbReference type="ARBA" id="ARBA00001933"/>
    </source>
</evidence>
<evidence type="ECO:0000256" key="8">
    <source>
        <dbReference type="ARBA" id="ARBA00037888"/>
    </source>
</evidence>
<evidence type="ECO:0000256" key="6">
    <source>
        <dbReference type="ARBA" id="ARBA00023239"/>
    </source>
</evidence>
<dbReference type="GO" id="GO:0030170">
    <property type="term" value="F:pyridoxal phosphate binding"/>
    <property type="evidence" value="ECO:0007669"/>
    <property type="project" value="InterPro"/>
</dbReference>
<comment type="subunit">
    <text evidence="2">Homodimer.</text>
</comment>
<dbReference type="EC" id="4.4.1.14" evidence="9"/>
<organism evidence="13 15">
    <name type="scientific">Medicago truncatula</name>
    <name type="common">Barrel medic</name>
    <name type="synonym">Medicago tribuloides</name>
    <dbReference type="NCBI Taxonomy" id="3880"/>
    <lineage>
        <taxon>Eukaryota</taxon>
        <taxon>Viridiplantae</taxon>
        <taxon>Streptophyta</taxon>
        <taxon>Embryophyta</taxon>
        <taxon>Tracheophyta</taxon>
        <taxon>Spermatophyta</taxon>
        <taxon>Magnoliopsida</taxon>
        <taxon>eudicotyledons</taxon>
        <taxon>Gunneridae</taxon>
        <taxon>Pentapetalae</taxon>
        <taxon>rosids</taxon>
        <taxon>fabids</taxon>
        <taxon>Fabales</taxon>
        <taxon>Fabaceae</taxon>
        <taxon>Papilionoideae</taxon>
        <taxon>50 kb inversion clade</taxon>
        <taxon>NPAAA clade</taxon>
        <taxon>Hologalegina</taxon>
        <taxon>IRL clade</taxon>
        <taxon>Trifolieae</taxon>
        <taxon>Medicago</taxon>
    </lineage>
</organism>
<dbReference type="InterPro" id="IPR015421">
    <property type="entry name" value="PyrdxlP-dep_Trfase_major"/>
</dbReference>
<evidence type="ECO:0000256" key="2">
    <source>
        <dbReference type="ARBA" id="ARBA00011738"/>
    </source>
</evidence>
<reference evidence="13 15" key="2">
    <citation type="journal article" date="2014" name="BMC Genomics">
        <title>An improved genome release (version Mt4.0) for the model legume Medicago truncatula.</title>
        <authorList>
            <person name="Tang H."/>
            <person name="Krishnakumar V."/>
            <person name="Bidwell S."/>
            <person name="Rosen B."/>
            <person name="Chan A."/>
            <person name="Zhou S."/>
            <person name="Gentzbittel L."/>
            <person name="Childs K.L."/>
            <person name="Yandell M."/>
            <person name="Gundlach H."/>
            <person name="Mayer K.F."/>
            <person name="Schwartz D.C."/>
            <person name="Town C.D."/>
        </authorList>
    </citation>
    <scope>GENOME REANNOTATION</scope>
    <source>
        <strain evidence="13">A17</strain>
        <strain evidence="14 15">cv. Jemalong A17</strain>
    </source>
</reference>
<dbReference type="GO" id="GO:0009693">
    <property type="term" value="P:ethylene biosynthetic process"/>
    <property type="evidence" value="ECO:0007669"/>
    <property type="project" value="UniProtKB-KW"/>
</dbReference>
<dbReference type="GO" id="GO:0016847">
    <property type="term" value="F:1-aminocyclopropane-1-carboxylate synthase activity"/>
    <property type="evidence" value="ECO:0007669"/>
    <property type="project" value="UniProtKB-EC"/>
</dbReference>
<dbReference type="STRING" id="3880.A0A072VAY7"/>
<dbReference type="PANTHER" id="PTHR43795:SF10">
    <property type="entry name" value="1-AMINOCYCLOPROPANE-1-CARBOXYLATE SYNTHASE 9"/>
    <property type="match status" value="1"/>
</dbReference>
<gene>
    <name evidence="13" type="ordered locus">MTR_2g090730</name>
</gene>
<dbReference type="EMBL" id="CM001218">
    <property type="protein sequence ID" value="KEH39194.1"/>
    <property type="molecule type" value="Genomic_DNA"/>
</dbReference>
<keyword evidence="15" id="KW-1185">Reference proteome</keyword>
<keyword evidence="13" id="KW-0032">Aminotransferase</keyword>
<keyword evidence="7" id="KW-0292">Fruit ripening</keyword>
<evidence type="ECO:0000256" key="5">
    <source>
        <dbReference type="ARBA" id="ARBA00022898"/>
    </source>
</evidence>
<name>A0A072VAY7_MEDTR</name>
<dbReference type="Gene3D" id="3.40.640.10">
    <property type="entry name" value="Type I PLP-dependent aspartate aminotransferase-like (Major domain)"/>
    <property type="match status" value="1"/>
</dbReference>
<accession>A0A072VAY7</accession>
<keyword evidence="4" id="KW-0949">S-adenosyl-L-methionine</keyword>
<dbReference type="SUPFAM" id="SSF53383">
    <property type="entry name" value="PLP-dependent transferases"/>
    <property type="match status" value="1"/>
</dbReference>
<proteinExistence type="predicted"/>
<dbReference type="EnsemblPlants" id="KEH39194">
    <property type="protein sequence ID" value="KEH39194"/>
    <property type="gene ID" value="MTR_2g090730"/>
</dbReference>
<dbReference type="InterPro" id="IPR015424">
    <property type="entry name" value="PyrdxlP-dep_Trfase"/>
</dbReference>
<comment type="catalytic activity">
    <reaction evidence="10">
        <text>S-adenosyl-L-methionine = 1-aminocyclopropane-1-carboxylate + S-methyl-5'-thioadenosine + H(+)</text>
        <dbReference type="Rhea" id="RHEA:21744"/>
        <dbReference type="ChEBI" id="CHEBI:15378"/>
        <dbReference type="ChEBI" id="CHEBI:17509"/>
        <dbReference type="ChEBI" id="CHEBI:58360"/>
        <dbReference type="ChEBI" id="CHEBI:59789"/>
        <dbReference type="EC" id="4.4.1.14"/>
    </reaction>
</comment>
<dbReference type="InterPro" id="IPR004839">
    <property type="entry name" value="Aminotransferase_I/II_large"/>
</dbReference>
<dbReference type="HOGENOM" id="CLU_1350681_0_0_1"/>
<feature type="domain" description="Aminotransferase class I/classII large" evidence="12">
    <location>
        <begin position="28"/>
        <end position="105"/>
    </location>
</feature>
<keyword evidence="5" id="KW-0663">Pyridoxal phosphate</keyword>
<evidence type="ECO:0000313" key="14">
    <source>
        <dbReference type="EnsemblPlants" id="KEH39194"/>
    </source>
</evidence>
<dbReference type="PANTHER" id="PTHR43795">
    <property type="entry name" value="BIFUNCTIONAL ASPARTATE AMINOTRANSFERASE AND GLUTAMATE/ASPARTATE-PREPHENATE AMINOTRANSFERASE-RELATED"/>
    <property type="match status" value="1"/>
</dbReference>
<dbReference type="Proteomes" id="UP000002051">
    <property type="component" value="Chromosome 2"/>
</dbReference>
<reference evidence="13 15" key="1">
    <citation type="journal article" date="2011" name="Nature">
        <title>The Medicago genome provides insight into the evolution of rhizobial symbioses.</title>
        <authorList>
            <person name="Young N.D."/>
            <person name="Debelle F."/>
            <person name="Oldroyd G.E."/>
            <person name="Geurts R."/>
            <person name="Cannon S.B."/>
            <person name="Udvardi M.K."/>
            <person name="Benedito V.A."/>
            <person name="Mayer K.F."/>
            <person name="Gouzy J."/>
            <person name="Schoof H."/>
            <person name="Van de Peer Y."/>
            <person name="Proost S."/>
            <person name="Cook D.R."/>
            <person name="Meyers B.C."/>
            <person name="Spannagl M."/>
            <person name="Cheung F."/>
            <person name="De Mita S."/>
            <person name="Krishnakumar V."/>
            <person name="Gundlach H."/>
            <person name="Zhou S."/>
            <person name="Mudge J."/>
            <person name="Bharti A.K."/>
            <person name="Murray J.D."/>
            <person name="Naoumkina M.A."/>
            <person name="Rosen B."/>
            <person name="Silverstein K.A."/>
            <person name="Tang H."/>
            <person name="Rombauts S."/>
            <person name="Zhao P.X."/>
            <person name="Zhou P."/>
            <person name="Barbe V."/>
            <person name="Bardou P."/>
            <person name="Bechner M."/>
            <person name="Bellec A."/>
            <person name="Berger A."/>
            <person name="Berges H."/>
            <person name="Bidwell S."/>
            <person name="Bisseling T."/>
            <person name="Choisne N."/>
            <person name="Couloux A."/>
            <person name="Denny R."/>
            <person name="Deshpande S."/>
            <person name="Dai X."/>
            <person name="Doyle J.J."/>
            <person name="Dudez A.M."/>
            <person name="Farmer A.D."/>
            <person name="Fouteau S."/>
            <person name="Franken C."/>
            <person name="Gibelin C."/>
            <person name="Gish J."/>
            <person name="Goldstein S."/>
            <person name="Gonzalez A.J."/>
            <person name="Green P.J."/>
            <person name="Hallab A."/>
            <person name="Hartog M."/>
            <person name="Hua A."/>
            <person name="Humphray S.J."/>
            <person name="Jeong D.H."/>
            <person name="Jing Y."/>
            <person name="Jocker A."/>
            <person name="Kenton S.M."/>
            <person name="Kim D.J."/>
            <person name="Klee K."/>
            <person name="Lai H."/>
            <person name="Lang C."/>
            <person name="Lin S."/>
            <person name="Macmil S.L."/>
            <person name="Magdelenat G."/>
            <person name="Matthews L."/>
            <person name="McCorrison J."/>
            <person name="Monaghan E.L."/>
            <person name="Mun J.H."/>
            <person name="Najar F.Z."/>
            <person name="Nicholson C."/>
            <person name="Noirot C."/>
            <person name="O'Bleness M."/>
            <person name="Paule C.R."/>
            <person name="Poulain J."/>
            <person name="Prion F."/>
            <person name="Qin B."/>
            <person name="Qu C."/>
            <person name="Retzel E.F."/>
            <person name="Riddle C."/>
            <person name="Sallet E."/>
            <person name="Samain S."/>
            <person name="Samson N."/>
            <person name="Sanders I."/>
            <person name="Saurat O."/>
            <person name="Scarpelli C."/>
            <person name="Schiex T."/>
            <person name="Segurens B."/>
            <person name="Severin A.J."/>
            <person name="Sherrier D.J."/>
            <person name="Shi R."/>
            <person name="Sims S."/>
            <person name="Singer S.R."/>
            <person name="Sinharoy S."/>
            <person name="Sterck L."/>
            <person name="Viollet A."/>
            <person name="Wang B.B."/>
            <person name="Wang K."/>
            <person name="Wang M."/>
            <person name="Wang X."/>
            <person name="Warfsmann J."/>
            <person name="Weissenbach J."/>
            <person name="White D.D."/>
            <person name="White J.D."/>
            <person name="Wiley G.B."/>
            <person name="Wincker P."/>
            <person name="Xing Y."/>
            <person name="Yang L."/>
            <person name="Yao Z."/>
            <person name="Ying F."/>
            <person name="Zhai J."/>
            <person name="Zhou L."/>
            <person name="Zuber A."/>
            <person name="Denarie J."/>
            <person name="Dixon R.A."/>
            <person name="May G.D."/>
            <person name="Schwartz D.C."/>
            <person name="Rogers J."/>
            <person name="Quetier F."/>
            <person name="Town C.D."/>
            <person name="Roe B.A."/>
        </authorList>
    </citation>
    <scope>NUCLEOTIDE SEQUENCE [LARGE SCALE GENOMIC DNA]</scope>
    <source>
        <strain evidence="13">A17</strain>
        <strain evidence="14 15">cv. Jemalong A17</strain>
    </source>
</reference>
<evidence type="ECO:0000313" key="13">
    <source>
        <dbReference type="EMBL" id="KEH39194.1"/>
    </source>
</evidence>
<feature type="compositionally biased region" description="Basic and acidic residues" evidence="11">
    <location>
        <begin position="152"/>
        <end position="165"/>
    </location>
</feature>
<protein>
    <recommendedName>
        <fullName evidence="9">1-aminocyclopropane-1-carboxylate synthase</fullName>
        <ecNumber evidence="9">4.4.1.14</ecNumber>
    </recommendedName>
</protein>
<keyword evidence="3" id="KW-0266">Ethylene biosynthesis</keyword>
<dbReference type="GO" id="GO:0009835">
    <property type="term" value="P:fruit ripening"/>
    <property type="evidence" value="ECO:0007669"/>
    <property type="project" value="UniProtKB-KW"/>
</dbReference>
<evidence type="ECO:0000256" key="3">
    <source>
        <dbReference type="ARBA" id="ARBA00022666"/>
    </source>
</evidence>
<dbReference type="AlphaFoldDB" id="A0A072VAY7"/>
<keyword evidence="13" id="KW-0808">Transferase</keyword>
<evidence type="ECO:0000256" key="11">
    <source>
        <dbReference type="SAM" id="MobiDB-lite"/>
    </source>
</evidence>
<comment type="pathway">
    <text evidence="8">Alkene biosynthesis; ethylene biosynthesis via S-adenosyl-L-methionine; ethylene from S-adenosyl-L-methionine: step 1/2.</text>
</comment>
<evidence type="ECO:0000256" key="10">
    <source>
        <dbReference type="ARBA" id="ARBA00049554"/>
    </source>
</evidence>
<evidence type="ECO:0000256" key="4">
    <source>
        <dbReference type="ARBA" id="ARBA00022691"/>
    </source>
</evidence>
<dbReference type="PRINTS" id="PR00753">
    <property type="entry name" value="ACCSYNTHASE"/>
</dbReference>
<keyword evidence="6" id="KW-0456">Lyase</keyword>
<comment type="cofactor">
    <cofactor evidence="1">
        <name>pyridoxal 5'-phosphate</name>
        <dbReference type="ChEBI" id="CHEBI:597326"/>
    </cofactor>
</comment>
<evidence type="ECO:0000259" key="12">
    <source>
        <dbReference type="Pfam" id="PF00155"/>
    </source>
</evidence>
<dbReference type="InterPro" id="IPR050478">
    <property type="entry name" value="Ethylene_sulfur-biosynth"/>
</dbReference>
<evidence type="ECO:0000256" key="9">
    <source>
        <dbReference type="ARBA" id="ARBA00039053"/>
    </source>
</evidence>